<keyword evidence="2" id="KW-1185">Reference proteome</keyword>
<dbReference type="Proteomes" id="UP000239872">
    <property type="component" value="Unassembled WGS sequence"/>
</dbReference>
<dbReference type="Gene3D" id="2.60.120.10">
    <property type="entry name" value="Jelly Rolls"/>
    <property type="match status" value="1"/>
</dbReference>
<evidence type="ECO:0000313" key="1">
    <source>
        <dbReference type="EMBL" id="PQJ12389.1"/>
    </source>
</evidence>
<name>A0A2S7SZK8_9BACT</name>
<comment type="caution">
    <text evidence="1">The sequence shown here is derived from an EMBL/GenBank/DDBJ whole genome shotgun (WGS) entry which is preliminary data.</text>
</comment>
<accession>A0A2S7SZK8</accession>
<dbReference type="RefSeq" id="WP_105037273.1">
    <property type="nucleotide sequence ID" value="NZ_PPSL01000001.1"/>
</dbReference>
<evidence type="ECO:0008006" key="3">
    <source>
        <dbReference type="Google" id="ProtNLM"/>
    </source>
</evidence>
<protein>
    <recommendedName>
        <fullName evidence="3">Cupin domain-containing protein</fullName>
    </recommendedName>
</protein>
<dbReference type="EMBL" id="PPSL01000001">
    <property type="protein sequence ID" value="PQJ12389.1"/>
    <property type="molecule type" value="Genomic_DNA"/>
</dbReference>
<sequence length="198" mass="22477">MNIEDSLNQGLLQDYCLGLLTDPEKEMVEGMVKLYPEVKSALLAMQQGLDNYVVEKPIWRKAALRNKIWETLDNINTEEKKDINNLPLINKYSDHKKWLEMVAPMLPATLEEDTFLSPIQANEHVVQLVTKSITGHAEEIHTDMIESFLILEGDCICQIGDNFTQLTAGGFIEIPLFEKHNVKVLSPYIVAIVQRIAV</sequence>
<proteinExistence type="predicted"/>
<evidence type="ECO:0000313" key="2">
    <source>
        <dbReference type="Proteomes" id="UP000239872"/>
    </source>
</evidence>
<dbReference type="SUPFAM" id="SSF51182">
    <property type="entry name" value="RmlC-like cupins"/>
    <property type="match status" value="1"/>
</dbReference>
<reference evidence="1 2" key="1">
    <citation type="submission" date="2018-01" db="EMBL/GenBank/DDBJ databases">
        <title>A novel member of the phylum Bacteroidetes isolated from glacier ice.</title>
        <authorList>
            <person name="Liu Q."/>
            <person name="Xin Y.-H."/>
        </authorList>
    </citation>
    <scope>NUCLEOTIDE SEQUENCE [LARGE SCALE GENOMIC DNA]</scope>
    <source>
        <strain evidence="1 2">RB1R16</strain>
    </source>
</reference>
<organism evidence="1 2">
    <name type="scientific">Flavipsychrobacter stenotrophus</name>
    <dbReference type="NCBI Taxonomy" id="2077091"/>
    <lineage>
        <taxon>Bacteria</taxon>
        <taxon>Pseudomonadati</taxon>
        <taxon>Bacteroidota</taxon>
        <taxon>Chitinophagia</taxon>
        <taxon>Chitinophagales</taxon>
        <taxon>Chitinophagaceae</taxon>
        <taxon>Flavipsychrobacter</taxon>
    </lineage>
</organism>
<dbReference type="InterPro" id="IPR014710">
    <property type="entry name" value="RmlC-like_jellyroll"/>
</dbReference>
<dbReference type="OrthoDB" id="952577at2"/>
<dbReference type="AlphaFoldDB" id="A0A2S7SZK8"/>
<gene>
    <name evidence="1" type="ORF">CJD36_001165</name>
</gene>
<dbReference type="InterPro" id="IPR011051">
    <property type="entry name" value="RmlC_Cupin_sf"/>
</dbReference>